<evidence type="ECO:0000256" key="4">
    <source>
        <dbReference type="PROSITE-ProRule" id="PRU00182"/>
    </source>
</evidence>
<dbReference type="NCBIfam" id="TIGR00005">
    <property type="entry name" value="rluA_subfam"/>
    <property type="match status" value="1"/>
</dbReference>
<evidence type="ECO:0000259" key="6">
    <source>
        <dbReference type="Pfam" id="PF00849"/>
    </source>
</evidence>
<dbReference type="InterPro" id="IPR006224">
    <property type="entry name" value="PsdUridine_synth_RluA-like_CS"/>
</dbReference>
<evidence type="ECO:0000256" key="2">
    <source>
        <dbReference type="ARBA" id="ARBA00023235"/>
    </source>
</evidence>
<dbReference type="Gene3D" id="3.10.290.10">
    <property type="entry name" value="RNA-binding S4 domain"/>
    <property type="match status" value="1"/>
</dbReference>
<dbReference type="Pfam" id="PF00849">
    <property type="entry name" value="PseudoU_synth_2"/>
    <property type="match status" value="1"/>
</dbReference>
<dbReference type="InterPro" id="IPR036986">
    <property type="entry name" value="S4_RNA-bd_sf"/>
</dbReference>
<comment type="function">
    <text evidence="5">Responsible for synthesis of pseudouridine from uracil.</text>
</comment>
<gene>
    <name evidence="7" type="ORF">U1T56_20615</name>
</gene>
<accession>A0ABU8XYP7</accession>
<comment type="caution">
    <text evidence="7">The sequence shown here is derived from an EMBL/GenBank/DDBJ whole genome shotgun (WGS) entry which is preliminary data.</text>
</comment>
<evidence type="ECO:0000256" key="3">
    <source>
        <dbReference type="ARBA" id="ARBA00036882"/>
    </source>
</evidence>
<dbReference type="SUPFAM" id="SSF55174">
    <property type="entry name" value="Alpha-L RNA-binding motif"/>
    <property type="match status" value="1"/>
</dbReference>
<dbReference type="PANTHER" id="PTHR21600:SF44">
    <property type="entry name" value="RIBOSOMAL LARGE SUBUNIT PSEUDOURIDINE SYNTHASE D"/>
    <property type="match status" value="1"/>
</dbReference>
<evidence type="ECO:0000256" key="5">
    <source>
        <dbReference type="RuleBase" id="RU362028"/>
    </source>
</evidence>
<name>A0ABU8XYP7_9PROT</name>
<dbReference type="GO" id="GO:0016853">
    <property type="term" value="F:isomerase activity"/>
    <property type="evidence" value="ECO:0007669"/>
    <property type="project" value="UniProtKB-KW"/>
</dbReference>
<keyword evidence="4" id="KW-0694">RNA-binding</keyword>
<protein>
    <recommendedName>
        <fullName evidence="5">Pseudouridine synthase</fullName>
        <ecNumber evidence="5">5.4.99.-</ecNumber>
    </recommendedName>
</protein>
<dbReference type="Gene3D" id="3.30.2350.10">
    <property type="entry name" value="Pseudouridine synthase"/>
    <property type="match status" value="1"/>
</dbReference>
<dbReference type="EC" id="5.4.99.-" evidence="5"/>
<evidence type="ECO:0000313" key="7">
    <source>
        <dbReference type="EMBL" id="MEK0085563.1"/>
    </source>
</evidence>
<dbReference type="Proteomes" id="UP001375743">
    <property type="component" value="Unassembled WGS sequence"/>
</dbReference>
<evidence type="ECO:0000256" key="1">
    <source>
        <dbReference type="ARBA" id="ARBA00010876"/>
    </source>
</evidence>
<dbReference type="PROSITE" id="PS01129">
    <property type="entry name" value="PSI_RLU"/>
    <property type="match status" value="1"/>
</dbReference>
<feature type="domain" description="Pseudouridine synthase RsuA/RluA-like" evidence="6">
    <location>
        <begin position="104"/>
        <end position="259"/>
    </location>
</feature>
<dbReference type="CDD" id="cd02869">
    <property type="entry name" value="PseudoU_synth_RluA_like"/>
    <property type="match status" value="1"/>
</dbReference>
<dbReference type="PROSITE" id="PS50889">
    <property type="entry name" value="S4"/>
    <property type="match status" value="1"/>
</dbReference>
<dbReference type="InterPro" id="IPR020103">
    <property type="entry name" value="PsdUridine_synth_cat_dom_sf"/>
</dbReference>
<dbReference type="InterPro" id="IPR006225">
    <property type="entry name" value="PsdUridine_synth_RluC/D"/>
</dbReference>
<dbReference type="EMBL" id="JBBLZC010000029">
    <property type="protein sequence ID" value="MEK0085563.1"/>
    <property type="molecule type" value="Genomic_DNA"/>
</dbReference>
<comment type="catalytic activity">
    <reaction evidence="3">
        <text>uridine(1911/1915/1917) in 23S rRNA = pseudouridine(1911/1915/1917) in 23S rRNA</text>
        <dbReference type="Rhea" id="RHEA:42524"/>
        <dbReference type="Rhea" id="RHEA-COMP:10097"/>
        <dbReference type="Rhea" id="RHEA-COMP:10098"/>
        <dbReference type="ChEBI" id="CHEBI:65314"/>
        <dbReference type="ChEBI" id="CHEBI:65315"/>
        <dbReference type="EC" id="5.4.99.23"/>
    </reaction>
</comment>
<comment type="similarity">
    <text evidence="1 5">Belongs to the pseudouridine synthase RluA family.</text>
</comment>
<proteinExistence type="inferred from homology"/>
<dbReference type="RefSeq" id="WP_418161411.1">
    <property type="nucleotide sequence ID" value="NZ_JBBLZC010000029.1"/>
</dbReference>
<keyword evidence="8" id="KW-1185">Reference proteome</keyword>
<reference evidence="7 8" key="1">
    <citation type="submission" date="2024-01" db="EMBL/GenBank/DDBJ databases">
        <title>Multi-omics insights into the function and evolution of sodium benzoate biodegradation pathways in Benzoatithermus flavus gen. nov., sp. nov. from hot spring.</title>
        <authorList>
            <person name="Hu C.-J."/>
            <person name="Li W.-J."/>
        </authorList>
    </citation>
    <scope>NUCLEOTIDE SEQUENCE [LARGE SCALE GENOMIC DNA]</scope>
    <source>
        <strain evidence="7 8">SYSU G07066</strain>
    </source>
</reference>
<sequence length="335" mass="36866">MSAVTHLEVRPEEEGWRFDRWAKAHFPGLSFGQLQKLCRTGQFRLDGKRVEANARLAHGQIVRVPPLDEAAKAPAAPEKPAHRPLRAEDAAFIRSLVMYEDERLIAFNKPAGLAVQGGSGTTRHIDGLLAAFARKGERPRLVHRLDRDTSGLLVVARSAEAARELTFAFQQHKVRKLYWAIVLKGPERNHGLIDVPLVKAGPVGQEKMRTVVRDEEDAPEARNARTRFMVLARAGKVAAWVGLMPLTGRTHQLRVHCAAIGTPILGDGKYGGKAAHPTGAPKGLMLHARELELPQPKGRPLRLTAEPPASFREALRWLGLGVPELPGASLDEWPD</sequence>
<dbReference type="PANTHER" id="PTHR21600">
    <property type="entry name" value="MITOCHONDRIAL RNA PSEUDOURIDINE SYNTHASE"/>
    <property type="match status" value="1"/>
</dbReference>
<dbReference type="InterPro" id="IPR006145">
    <property type="entry name" value="PsdUridine_synth_RsuA/RluA"/>
</dbReference>
<evidence type="ECO:0000313" key="8">
    <source>
        <dbReference type="Proteomes" id="UP001375743"/>
    </source>
</evidence>
<comment type="catalytic activity">
    <reaction evidence="5">
        <text>a uridine in RNA = a pseudouridine in RNA</text>
        <dbReference type="Rhea" id="RHEA:48348"/>
        <dbReference type="Rhea" id="RHEA-COMP:12068"/>
        <dbReference type="Rhea" id="RHEA-COMP:12069"/>
        <dbReference type="ChEBI" id="CHEBI:65314"/>
        <dbReference type="ChEBI" id="CHEBI:65315"/>
    </reaction>
</comment>
<dbReference type="SUPFAM" id="SSF55120">
    <property type="entry name" value="Pseudouridine synthase"/>
    <property type="match status" value="1"/>
</dbReference>
<dbReference type="InterPro" id="IPR050188">
    <property type="entry name" value="RluA_PseudoU_synthase"/>
</dbReference>
<keyword evidence="2 5" id="KW-0413">Isomerase</keyword>
<organism evidence="7 8">
    <name type="scientific">Benzoatithermus flavus</name>
    <dbReference type="NCBI Taxonomy" id="3108223"/>
    <lineage>
        <taxon>Bacteria</taxon>
        <taxon>Pseudomonadati</taxon>
        <taxon>Pseudomonadota</taxon>
        <taxon>Alphaproteobacteria</taxon>
        <taxon>Geminicoccales</taxon>
        <taxon>Geminicoccaceae</taxon>
        <taxon>Benzoatithermus</taxon>
    </lineage>
</organism>